<evidence type="ECO:0000313" key="3">
    <source>
        <dbReference type="Proteomes" id="UP001189429"/>
    </source>
</evidence>
<feature type="transmembrane region" description="Helical" evidence="1">
    <location>
        <begin position="31"/>
        <end position="54"/>
    </location>
</feature>
<evidence type="ECO:0000256" key="1">
    <source>
        <dbReference type="SAM" id="Phobius"/>
    </source>
</evidence>
<feature type="transmembrane region" description="Helical" evidence="1">
    <location>
        <begin position="75"/>
        <end position="96"/>
    </location>
</feature>
<reference evidence="2" key="1">
    <citation type="submission" date="2023-10" db="EMBL/GenBank/DDBJ databases">
        <authorList>
            <person name="Chen Y."/>
            <person name="Shah S."/>
            <person name="Dougan E. K."/>
            <person name="Thang M."/>
            <person name="Chan C."/>
        </authorList>
    </citation>
    <scope>NUCLEOTIDE SEQUENCE [LARGE SCALE GENOMIC DNA]</scope>
</reference>
<keyword evidence="1" id="KW-0812">Transmembrane</keyword>
<keyword evidence="3" id="KW-1185">Reference proteome</keyword>
<dbReference type="EMBL" id="CAUYUJ010015838">
    <property type="protein sequence ID" value="CAK0858776.1"/>
    <property type="molecule type" value="Genomic_DNA"/>
</dbReference>
<name>A0ABN9UIC8_9DINO</name>
<proteinExistence type="predicted"/>
<evidence type="ECO:0000313" key="2">
    <source>
        <dbReference type="EMBL" id="CAK0858776.1"/>
    </source>
</evidence>
<accession>A0ABN9UIC8</accession>
<organism evidence="2 3">
    <name type="scientific">Prorocentrum cordatum</name>
    <dbReference type="NCBI Taxonomy" id="2364126"/>
    <lineage>
        <taxon>Eukaryota</taxon>
        <taxon>Sar</taxon>
        <taxon>Alveolata</taxon>
        <taxon>Dinophyceae</taxon>
        <taxon>Prorocentrales</taxon>
        <taxon>Prorocentraceae</taxon>
        <taxon>Prorocentrum</taxon>
    </lineage>
</organism>
<protein>
    <recommendedName>
        <fullName evidence="4">H(+)-exporting diphosphatase</fullName>
    </recommendedName>
</protein>
<keyword evidence="1" id="KW-0472">Membrane</keyword>
<evidence type="ECO:0008006" key="4">
    <source>
        <dbReference type="Google" id="ProtNLM"/>
    </source>
</evidence>
<comment type="caution">
    <text evidence="2">The sequence shown here is derived from an EMBL/GenBank/DDBJ whole genome shotgun (WGS) entry which is preliminary data.</text>
</comment>
<keyword evidence="1" id="KW-1133">Transmembrane helix</keyword>
<gene>
    <name evidence="2" type="ORF">PCOR1329_LOCUS48373</name>
</gene>
<sequence length="173" mass="17798">MPKDGHLDTWWLLGPQVAECPDILVQVADPWVALGDFLVSATVVPAVVILLLPFTGLYTPSWLDAFYAGGQPLQAAFVVLGGQLATSWIFAAVATGAYADKAVDSSNLANTLRGTWLAGAVATALLVVIAAVSLLTDCVTGGCTDVMGDISASLVDVIVAAQPAADWSRAGGR</sequence>
<dbReference type="Proteomes" id="UP001189429">
    <property type="component" value="Unassembled WGS sequence"/>
</dbReference>
<feature type="transmembrane region" description="Helical" evidence="1">
    <location>
        <begin position="116"/>
        <end position="135"/>
    </location>
</feature>